<evidence type="ECO:0000256" key="1">
    <source>
        <dbReference type="ARBA" id="ARBA00022450"/>
    </source>
</evidence>
<organism evidence="4 5">
    <name type="scientific">Trametes pubescens</name>
    <name type="common">White-rot fungus</name>
    <dbReference type="NCBI Taxonomy" id="154538"/>
    <lineage>
        <taxon>Eukaryota</taxon>
        <taxon>Fungi</taxon>
        <taxon>Dikarya</taxon>
        <taxon>Basidiomycota</taxon>
        <taxon>Agaricomycotina</taxon>
        <taxon>Agaricomycetes</taxon>
        <taxon>Polyporales</taxon>
        <taxon>Polyporaceae</taxon>
        <taxon>Trametes</taxon>
    </lineage>
</organism>
<accession>A0A1M2VK48</accession>
<name>A0A1M2VK48_TRAPU</name>
<dbReference type="PROSITE" id="PS00455">
    <property type="entry name" value="AMP_BINDING"/>
    <property type="match status" value="1"/>
</dbReference>
<dbReference type="SUPFAM" id="SSF56801">
    <property type="entry name" value="Acetyl-CoA synthetase-like"/>
    <property type="match status" value="1"/>
</dbReference>
<dbReference type="Gene3D" id="3.40.50.12780">
    <property type="entry name" value="N-terminal domain of ligase-like"/>
    <property type="match status" value="1"/>
</dbReference>
<dbReference type="OrthoDB" id="429813at2759"/>
<comment type="caution">
    <text evidence="4">The sequence shown here is derived from an EMBL/GenBank/DDBJ whole genome shotgun (WGS) entry which is preliminary data.</text>
</comment>
<gene>
    <name evidence="4" type="ORF">TRAPUB_1201</name>
</gene>
<dbReference type="InterPro" id="IPR042099">
    <property type="entry name" value="ANL_N_sf"/>
</dbReference>
<dbReference type="AlphaFoldDB" id="A0A1M2VK48"/>
<evidence type="ECO:0000313" key="5">
    <source>
        <dbReference type="Proteomes" id="UP000184267"/>
    </source>
</evidence>
<reference evidence="4 5" key="1">
    <citation type="submission" date="2016-10" db="EMBL/GenBank/DDBJ databases">
        <title>Genome sequence of the basidiomycete white-rot fungus Trametes pubescens.</title>
        <authorList>
            <person name="Makela M.R."/>
            <person name="Granchi Z."/>
            <person name="Peng M."/>
            <person name="De Vries R.P."/>
            <person name="Grigoriev I."/>
            <person name="Riley R."/>
            <person name="Hilden K."/>
        </authorList>
    </citation>
    <scope>NUCLEOTIDE SEQUENCE [LARGE SCALE GENOMIC DNA]</scope>
    <source>
        <strain evidence="4 5">FBCC735</strain>
    </source>
</reference>
<evidence type="ECO:0000259" key="3">
    <source>
        <dbReference type="Pfam" id="PF00501"/>
    </source>
</evidence>
<dbReference type="InterPro" id="IPR000873">
    <property type="entry name" value="AMP-dep_synth/lig_dom"/>
</dbReference>
<dbReference type="InterPro" id="IPR051414">
    <property type="entry name" value="Adenylate-forming_Reductase"/>
</dbReference>
<keyword evidence="5" id="KW-1185">Reference proteome</keyword>
<dbReference type="STRING" id="154538.A0A1M2VK48"/>
<proteinExistence type="predicted"/>
<sequence length="579" mass="63379">MTPQPTPQGVDHPTFNPPPCDHGLSVPGLYEYQSKHSPHHPVFKYANPQEGNIHYVTFSEAWGNIGTVAEVVSRRASKSQEKGFEADRPIVGILAISDALSYIYTLVALMSLGYIAFPIAHSLSADAVAHLLEAKGATRLFVSEDEKMQALAHCTKDMLGKKGATLQLLPMITPQDYAQQRQTSALCLRNLAHIADDEVTVIYHSSGSTGLPKPIPITGRALASAGNIPCLGDIDLVGKCIAAHTNPPCHGTGIMTMTWPLISGMTCALYPPVHPLIVPTPANFLAAWQACNCDIVVCMPVFIEALARDIANLPALKALEMLAYTGATLTKSVGDKLVQDGVRLLSLWGSTEVGTASKTFPRDMPGQDWEYFEFSPNVPFVMEPQEGMERVFEPIRIVTESSYPNVTNMELDGQPAWAMGDLLEQHPKKPTQWKVLGRKDEKIVFSTGQCLNPVPIENIVAQDPNIGTAIVFGHGRIQPGLLVEPVQPKGGPQDGEQWAEKYKDLIWSVVEKANAHIQGPYAITRRMILVASKEKPLQHTQKATTRRGVCLKLYMTEIDDLYASNSDQSPVHREFPGRM</sequence>
<feature type="domain" description="AMP-dependent synthetase/ligase" evidence="3">
    <location>
        <begin position="89"/>
        <end position="369"/>
    </location>
</feature>
<evidence type="ECO:0000313" key="4">
    <source>
        <dbReference type="EMBL" id="OJT07922.1"/>
    </source>
</evidence>
<dbReference type="Pfam" id="PF00501">
    <property type="entry name" value="AMP-binding"/>
    <property type="match status" value="1"/>
</dbReference>
<protein>
    <recommendedName>
        <fullName evidence="3">AMP-dependent synthetase/ligase domain-containing protein</fullName>
    </recommendedName>
</protein>
<dbReference type="PANTHER" id="PTHR43439:SF2">
    <property type="entry name" value="ENZYME, PUTATIVE (JCVI)-RELATED"/>
    <property type="match status" value="1"/>
</dbReference>
<dbReference type="OMA" id="YAITRRM"/>
<keyword evidence="2" id="KW-0597">Phosphoprotein</keyword>
<dbReference type="Proteomes" id="UP000184267">
    <property type="component" value="Unassembled WGS sequence"/>
</dbReference>
<dbReference type="EMBL" id="MNAD01001100">
    <property type="protein sequence ID" value="OJT07922.1"/>
    <property type="molecule type" value="Genomic_DNA"/>
</dbReference>
<dbReference type="InterPro" id="IPR020845">
    <property type="entry name" value="AMP-binding_CS"/>
</dbReference>
<dbReference type="PANTHER" id="PTHR43439">
    <property type="entry name" value="PHENYLACETATE-COENZYME A LIGASE"/>
    <property type="match status" value="1"/>
</dbReference>
<dbReference type="Pfam" id="PF23562">
    <property type="entry name" value="AMP-binding_C_3"/>
    <property type="match status" value="1"/>
</dbReference>
<keyword evidence="1" id="KW-0596">Phosphopantetheine</keyword>
<evidence type="ECO:0000256" key="2">
    <source>
        <dbReference type="ARBA" id="ARBA00022553"/>
    </source>
</evidence>